<reference evidence="3 4" key="1">
    <citation type="journal article" date="2014" name="Genome Announc.">
        <title>Draft Genome Sequence of Streptomyces fradiae ATCC 19609, a Strain Highly Sensitive to Antibiotics.</title>
        <authorList>
            <person name="Bekker O.B."/>
            <person name="Klimina K.M."/>
            <person name="Vatlin A.A."/>
            <person name="Zakharevich N.V."/>
            <person name="Kasianov A.S."/>
            <person name="Danilenko V.N."/>
        </authorList>
    </citation>
    <scope>NUCLEOTIDE SEQUENCE [LARGE SCALE GENOMIC DNA]</scope>
    <source>
        <strain evidence="3 4">ATCC 19609</strain>
    </source>
</reference>
<dbReference type="EMBL" id="JNAD02000007">
    <property type="protein sequence ID" value="RKM94841.1"/>
    <property type="molecule type" value="Genomic_DNA"/>
</dbReference>
<accession>A0A454L3U4</accession>
<dbReference type="InterPro" id="IPR036423">
    <property type="entry name" value="SOD-like_Cu/Zn_dom_sf"/>
</dbReference>
<dbReference type="AlphaFoldDB" id="A0A454L3U4"/>
<evidence type="ECO:0000256" key="2">
    <source>
        <dbReference type="SAM" id="MobiDB-lite"/>
    </source>
</evidence>
<dbReference type="SUPFAM" id="SSF49329">
    <property type="entry name" value="Cu,Zn superoxide dismutase-like"/>
    <property type="match status" value="1"/>
</dbReference>
<dbReference type="GO" id="GO:0046872">
    <property type="term" value="F:metal ion binding"/>
    <property type="evidence" value="ECO:0007669"/>
    <property type="project" value="InterPro"/>
</dbReference>
<name>A0A454L3U4_9ACTN</name>
<evidence type="ECO:0000313" key="3">
    <source>
        <dbReference type="EMBL" id="RKM94841.1"/>
    </source>
</evidence>
<dbReference type="RefSeq" id="WP_106967733.1">
    <property type="nucleotide sequence ID" value="NZ_CP134822.1"/>
</dbReference>
<keyword evidence="4" id="KW-1185">Reference proteome</keyword>
<proteinExistence type="inferred from homology"/>
<dbReference type="GO" id="GO:0006801">
    <property type="term" value="P:superoxide metabolic process"/>
    <property type="evidence" value="ECO:0007669"/>
    <property type="project" value="InterPro"/>
</dbReference>
<sequence length="245" mass="25201">MNHHTSGRPPLRAGTPTAPAPFPGRDGAATGVRRRPRLRPAAACAAVAATAALLSGCGGDSSGHASAHAESPGSSSSSSSNSAKDKAGMDGMDETEGMDDKAMGDPSATPADKIADAEITRGAFRLLDTRPPGMDDVKGTAWLAQHKDGTTVTVSLSGLKPGAAYMAHLHAQQCLDDNGGEHFQFKKGGATTPPNEVHLMFKAGTSGKAVTTVNNTRKTGEDAVALVVHPREAMDNRIACADFEF</sequence>
<evidence type="ECO:0000256" key="1">
    <source>
        <dbReference type="ARBA" id="ARBA00010457"/>
    </source>
</evidence>
<dbReference type="Proteomes" id="UP000028058">
    <property type="component" value="Unassembled WGS sequence"/>
</dbReference>
<organism evidence="3 4">
    <name type="scientific">Streptomyces xinghaiensis</name>
    <dbReference type="NCBI Taxonomy" id="1038928"/>
    <lineage>
        <taxon>Bacteria</taxon>
        <taxon>Bacillati</taxon>
        <taxon>Actinomycetota</taxon>
        <taxon>Actinomycetes</taxon>
        <taxon>Kitasatosporales</taxon>
        <taxon>Streptomycetaceae</taxon>
        <taxon>Streptomyces</taxon>
    </lineage>
</organism>
<dbReference type="Gene3D" id="2.60.40.200">
    <property type="entry name" value="Superoxide dismutase, copper/zinc binding domain"/>
    <property type="match status" value="1"/>
</dbReference>
<feature type="compositionally biased region" description="Low complexity" evidence="2">
    <location>
        <begin position="62"/>
        <end position="82"/>
    </location>
</feature>
<feature type="region of interest" description="Disordered" evidence="2">
    <location>
        <begin position="1"/>
        <end position="116"/>
    </location>
</feature>
<evidence type="ECO:0000313" key="4">
    <source>
        <dbReference type="Proteomes" id="UP000028058"/>
    </source>
</evidence>
<protein>
    <submittedName>
        <fullName evidence="3">Superoxide dismutase family protein</fullName>
    </submittedName>
</protein>
<comment type="caution">
    <text evidence="3">The sequence shown here is derived from an EMBL/GenBank/DDBJ whole genome shotgun (WGS) entry which is preliminary data.</text>
</comment>
<gene>
    <name evidence="3" type="ORF">SFRA_016385</name>
</gene>
<feature type="compositionally biased region" description="Low complexity" evidence="2">
    <location>
        <begin position="39"/>
        <end position="55"/>
    </location>
</feature>
<comment type="similarity">
    <text evidence="1">Belongs to the Cu-Zn superoxide dismutase family.</text>
</comment>